<gene>
    <name evidence="5" type="ORF">PoB_003898400</name>
</gene>
<dbReference type="Pfam" id="PF00098">
    <property type="entry name" value="zf-CCHC"/>
    <property type="match status" value="1"/>
</dbReference>
<dbReference type="GO" id="GO:0008270">
    <property type="term" value="F:zinc ion binding"/>
    <property type="evidence" value="ECO:0007669"/>
    <property type="project" value="UniProtKB-KW"/>
</dbReference>
<dbReference type="GO" id="GO:0003676">
    <property type="term" value="F:nucleic acid binding"/>
    <property type="evidence" value="ECO:0007669"/>
    <property type="project" value="InterPro"/>
</dbReference>
<dbReference type="InterPro" id="IPR001584">
    <property type="entry name" value="Integrase_cat-core"/>
</dbReference>
<feature type="compositionally biased region" description="Polar residues" evidence="2">
    <location>
        <begin position="181"/>
        <end position="201"/>
    </location>
</feature>
<dbReference type="Proteomes" id="UP000735302">
    <property type="component" value="Unassembled WGS sequence"/>
</dbReference>
<dbReference type="InterPro" id="IPR001878">
    <property type="entry name" value="Znf_CCHC"/>
</dbReference>
<evidence type="ECO:0000256" key="1">
    <source>
        <dbReference type="PROSITE-ProRule" id="PRU00047"/>
    </source>
</evidence>
<evidence type="ECO:0000259" key="3">
    <source>
        <dbReference type="PROSITE" id="PS50158"/>
    </source>
</evidence>
<feature type="domain" description="CCHC-type" evidence="3">
    <location>
        <begin position="212"/>
        <end position="227"/>
    </location>
</feature>
<keyword evidence="1" id="KW-0863">Zinc-finger</keyword>
<feature type="region of interest" description="Disordered" evidence="2">
    <location>
        <begin position="123"/>
        <end position="204"/>
    </location>
</feature>
<dbReference type="GO" id="GO:0015074">
    <property type="term" value="P:DNA integration"/>
    <property type="evidence" value="ECO:0007669"/>
    <property type="project" value="InterPro"/>
</dbReference>
<evidence type="ECO:0000256" key="2">
    <source>
        <dbReference type="SAM" id="MobiDB-lite"/>
    </source>
</evidence>
<keyword evidence="1" id="KW-0862">Zinc</keyword>
<feature type="compositionally biased region" description="Polar residues" evidence="2">
    <location>
        <begin position="134"/>
        <end position="153"/>
    </location>
</feature>
<dbReference type="PANTHER" id="PTHR37984:SF15">
    <property type="entry name" value="INTEGRASE CATALYTIC DOMAIN-CONTAINING PROTEIN"/>
    <property type="match status" value="1"/>
</dbReference>
<evidence type="ECO:0000313" key="5">
    <source>
        <dbReference type="EMBL" id="GFO12479.1"/>
    </source>
</evidence>
<dbReference type="PROSITE" id="PS50994">
    <property type="entry name" value="INTEGRASE"/>
    <property type="match status" value="1"/>
</dbReference>
<dbReference type="Pfam" id="PF00665">
    <property type="entry name" value="rve"/>
    <property type="match status" value="1"/>
</dbReference>
<dbReference type="PANTHER" id="PTHR37984">
    <property type="entry name" value="PROTEIN CBG26694"/>
    <property type="match status" value="1"/>
</dbReference>
<dbReference type="Gene3D" id="3.30.420.10">
    <property type="entry name" value="Ribonuclease H-like superfamily/Ribonuclease H"/>
    <property type="match status" value="1"/>
</dbReference>
<accession>A0AAV4B277</accession>
<sequence>MDAKHGQSQSKYQNKLEATEMWFLRRMLQIPWTAKKTNERVLNEANKRRSLVRTIRKRQATFLRHVMRRGKLEHLPCDAEFVAYIKDYSPTLLSDLKTQATSYLDARPSKSFIKDSATSFAGESVRPTARLDSTRPSIHSYRSQTHTRANTPSLGRHTSHTSSGHRPPTHGVHSFGESNRPFLTSKDNPRSASHQKNSTGAGSIKPPSDGACYYCGKKGHYIRDCRRRQADLSREAHVVCSQQYNCCIADAKFNRDGRLHIESASLFGSKCSLLRDTGCNTVGVQRSLVPVSSITGRRIKVNTFCCKNKAFDTAVIDMSSPYFSGRVEACLLTNPVADVILGDIDGIIHPTPSNSYSGVDGPVPSACVVTRAQARKTIDNNSQNNMVPFYDPSTQSQLIHTPLNCVPLADVGSRQKVDPTLKDWFNRVGAPPVGGVYFTITEGKLLRHYQRAGSDIINTTMAVPESLRHLVLQYEYILTLVDLSTRWAEGVSLRHISAKDVAQSLFDLFCRLGFPCEIQSDRGQQFMSQVLREFNSLTNIKHFLPSPYHPQTNGVVERFHSTLKGMLRKLAFDSPSNWCQYLNAALFAFRCRVHTSTGYSPFFLLYGRSPRGPVEILHDFMSNSNRSPETSLQYQFVIDFHNKLKAGWQLAASALKESADKSREHQSLNPRVKTFAVDEQVLVLLPSSNNKLSLTLQGSFNIAKKLSPVIYLVDFGHRVSPLHVNLLRKYHRDSPYQIKQPTSTVSAENTTAKANAASHQPTAFEPALLPFAHASIEFDPLIFPFGSEDIEMPSEMSPSMTAEDDIATTAYVSTVTDDSIAEFGSSIPTPSLSHDETLRVNINPCLDSAKVQQVQELLTEFQDILTSLPGLTTTIHHVIRLSTNEIIRIKPYPLPFASQEFLKTEISQLLSLGHGLHANPAKLSIGFSKTEFLGHMISHGTLAPIQDKVSKLINLTALVEHYGPYFVHLRKSAISII</sequence>
<dbReference type="EMBL" id="BLXT01004423">
    <property type="protein sequence ID" value="GFO12479.1"/>
    <property type="molecule type" value="Genomic_DNA"/>
</dbReference>
<dbReference type="AlphaFoldDB" id="A0AAV4B277"/>
<evidence type="ECO:0000313" key="6">
    <source>
        <dbReference type="Proteomes" id="UP000735302"/>
    </source>
</evidence>
<dbReference type="InterPro" id="IPR050951">
    <property type="entry name" value="Retrovirus_Pol_polyprotein"/>
</dbReference>
<keyword evidence="6" id="KW-1185">Reference proteome</keyword>
<dbReference type="SUPFAM" id="SSF53098">
    <property type="entry name" value="Ribonuclease H-like"/>
    <property type="match status" value="1"/>
</dbReference>
<dbReference type="InterPro" id="IPR036397">
    <property type="entry name" value="RNaseH_sf"/>
</dbReference>
<dbReference type="InterPro" id="IPR036875">
    <property type="entry name" value="Znf_CCHC_sf"/>
</dbReference>
<keyword evidence="1" id="KW-0479">Metal-binding</keyword>
<dbReference type="SUPFAM" id="SSF57756">
    <property type="entry name" value="Retrovirus zinc finger-like domains"/>
    <property type="match status" value="1"/>
</dbReference>
<reference evidence="5 6" key="1">
    <citation type="journal article" date="2021" name="Elife">
        <title>Chloroplast acquisition without the gene transfer in kleptoplastic sea slugs, Plakobranchus ocellatus.</title>
        <authorList>
            <person name="Maeda T."/>
            <person name="Takahashi S."/>
            <person name="Yoshida T."/>
            <person name="Shimamura S."/>
            <person name="Takaki Y."/>
            <person name="Nagai Y."/>
            <person name="Toyoda A."/>
            <person name="Suzuki Y."/>
            <person name="Arimoto A."/>
            <person name="Ishii H."/>
            <person name="Satoh N."/>
            <person name="Nishiyama T."/>
            <person name="Hasebe M."/>
            <person name="Maruyama T."/>
            <person name="Minagawa J."/>
            <person name="Obokata J."/>
            <person name="Shigenobu S."/>
        </authorList>
    </citation>
    <scope>NUCLEOTIDE SEQUENCE [LARGE SCALE GENOMIC DNA]</scope>
</reference>
<name>A0AAV4B277_9GAST</name>
<comment type="caution">
    <text evidence="5">The sequence shown here is derived from an EMBL/GenBank/DDBJ whole genome shotgun (WGS) entry which is preliminary data.</text>
</comment>
<proteinExistence type="predicted"/>
<organism evidence="5 6">
    <name type="scientific">Plakobranchus ocellatus</name>
    <dbReference type="NCBI Taxonomy" id="259542"/>
    <lineage>
        <taxon>Eukaryota</taxon>
        <taxon>Metazoa</taxon>
        <taxon>Spiralia</taxon>
        <taxon>Lophotrochozoa</taxon>
        <taxon>Mollusca</taxon>
        <taxon>Gastropoda</taxon>
        <taxon>Heterobranchia</taxon>
        <taxon>Euthyneura</taxon>
        <taxon>Panpulmonata</taxon>
        <taxon>Sacoglossa</taxon>
        <taxon>Placobranchoidea</taxon>
        <taxon>Plakobranchidae</taxon>
        <taxon>Plakobranchus</taxon>
    </lineage>
</organism>
<dbReference type="FunFam" id="3.30.420.10:FF:000032">
    <property type="entry name" value="Retrovirus-related Pol polyprotein from transposon 297-like Protein"/>
    <property type="match status" value="1"/>
</dbReference>
<dbReference type="InterPro" id="IPR012337">
    <property type="entry name" value="RNaseH-like_sf"/>
</dbReference>
<dbReference type="PROSITE" id="PS50158">
    <property type="entry name" value="ZF_CCHC"/>
    <property type="match status" value="1"/>
</dbReference>
<dbReference type="Gene3D" id="4.10.60.10">
    <property type="entry name" value="Zinc finger, CCHC-type"/>
    <property type="match status" value="1"/>
</dbReference>
<evidence type="ECO:0000259" key="4">
    <source>
        <dbReference type="PROSITE" id="PS50994"/>
    </source>
</evidence>
<feature type="domain" description="Integrase catalytic" evidence="4">
    <location>
        <begin position="444"/>
        <end position="609"/>
    </location>
</feature>
<protein>
    <submittedName>
        <fullName evidence="5">Pol polyprotein</fullName>
    </submittedName>
</protein>
<dbReference type="SMART" id="SM00343">
    <property type="entry name" value="ZnF_C2HC"/>
    <property type="match status" value="1"/>
</dbReference>